<proteinExistence type="inferred from homology"/>
<organism evidence="11 12">
    <name type="scientific">Mikania micrantha</name>
    <name type="common">bitter vine</name>
    <dbReference type="NCBI Taxonomy" id="192012"/>
    <lineage>
        <taxon>Eukaryota</taxon>
        <taxon>Viridiplantae</taxon>
        <taxon>Streptophyta</taxon>
        <taxon>Embryophyta</taxon>
        <taxon>Tracheophyta</taxon>
        <taxon>Spermatophyta</taxon>
        <taxon>Magnoliopsida</taxon>
        <taxon>eudicotyledons</taxon>
        <taxon>Gunneridae</taxon>
        <taxon>Pentapetalae</taxon>
        <taxon>asterids</taxon>
        <taxon>campanulids</taxon>
        <taxon>Asterales</taxon>
        <taxon>Asteraceae</taxon>
        <taxon>Asteroideae</taxon>
        <taxon>Heliantheae alliance</taxon>
        <taxon>Eupatorieae</taxon>
        <taxon>Mikania</taxon>
    </lineage>
</organism>
<feature type="compositionally biased region" description="Low complexity" evidence="9">
    <location>
        <begin position="227"/>
        <end position="237"/>
    </location>
</feature>
<comment type="subcellular location">
    <subcellularLocation>
        <location evidence="1 8">Cell membrane</location>
        <topology evidence="1 8">Multi-pass membrane protein</topology>
    </subcellularLocation>
</comment>
<dbReference type="GO" id="GO:0005886">
    <property type="term" value="C:plasma membrane"/>
    <property type="evidence" value="ECO:0007669"/>
    <property type="project" value="UniProtKB-SubCell"/>
</dbReference>
<feature type="transmembrane region" description="Helical" evidence="8">
    <location>
        <begin position="76"/>
        <end position="98"/>
    </location>
</feature>
<keyword evidence="5 8" id="KW-0812">Transmembrane</keyword>
<evidence type="ECO:0000256" key="3">
    <source>
        <dbReference type="ARBA" id="ARBA00011489"/>
    </source>
</evidence>
<dbReference type="InterPro" id="IPR006702">
    <property type="entry name" value="CASP_dom"/>
</dbReference>
<evidence type="ECO:0000256" key="2">
    <source>
        <dbReference type="ARBA" id="ARBA00007651"/>
    </source>
</evidence>
<dbReference type="InterPro" id="IPR006459">
    <property type="entry name" value="CASP/CASPL"/>
</dbReference>
<keyword evidence="12" id="KW-1185">Reference proteome</keyword>
<reference evidence="11 12" key="1">
    <citation type="submission" date="2019-05" db="EMBL/GenBank/DDBJ databases">
        <title>Mikania micrantha, genome provides insights into the molecular mechanism of rapid growth.</title>
        <authorList>
            <person name="Liu B."/>
        </authorList>
    </citation>
    <scope>NUCLEOTIDE SEQUENCE [LARGE SCALE GENOMIC DNA]</scope>
    <source>
        <strain evidence="11">NLD-2019</strain>
        <tissue evidence="11">Leaf</tissue>
    </source>
</reference>
<comment type="similarity">
    <text evidence="2 8">Belongs to the Casparian strip membrane proteins (CASP) family.</text>
</comment>
<dbReference type="PANTHER" id="PTHR36488:SF8">
    <property type="entry name" value="CASP-LIKE PROTEIN 1U1"/>
    <property type="match status" value="1"/>
</dbReference>
<keyword evidence="6 8" id="KW-1133">Transmembrane helix</keyword>
<dbReference type="AlphaFoldDB" id="A0A5N6PW77"/>
<evidence type="ECO:0000256" key="4">
    <source>
        <dbReference type="ARBA" id="ARBA00022475"/>
    </source>
</evidence>
<feature type="transmembrane region" description="Helical" evidence="8">
    <location>
        <begin position="110"/>
        <end position="133"/>
    </location>
</feature>
<dbReference type="EMBL" id="SZYD01000002">
    <property type="protein sequence ID" value="KAD7116800.1"/>
    <property type="molecule type" value="Genomic_DNA"/>
</dbReference>
<sequence length="244" mass="27059">MTNMLQEKVVGDSSIKKRQMKRLVILLRIFTLLATTAATVVMALNKETRTFEVATIGNAPVKINIVAKFQHTPANIMFVIANGVVTLHSLLMLSLALVSHKYDFKGLRFLIVAALDMVMIALVSGAATAVAFMGELARNGNSHARWNKLWPKNKPVVEWPSAEGAKAEWPPPFGTPSLGKPFEPTASFDHHIRLIHHPFIRPIPSPFDPFIRHHHAGNLIRPRSNKSRSNNSHSAHSLFFSPSV</sequence>
<comment type="caution">
    <text evidence="11">The sequence shown here is derived from an EMBL/GenBank/DDBJ whole genome shotgun (WGS) entry which is preliminary data.</text>
</comment>
<evidence type="ECO:0000256" key="7">
    <source>
        <dbReference type="ARBA" id="ARBA00023136"/>
    </source>
</evidence>
<evidence type="ECO:0000313" key="12">
    <source>
        <dbReference type="Proteomes" id="UP000326396"/>
    </source>
</evidence>
<dbReference type="PANTHER" id="PTHR36488">
    <property type="entry name" value="CASP-LIKE PROTEIN 1U1"/>
    <property type="match status" value="1"/>
</dbReference>
<feature type="domain" description="Casparian strip membrane protein" evidence="10">
    <location>
        <begin position="18"/>
        <end position="149"/>
    </location>
</feature>
<accession>A0A5N6PW77</accession>
<evidence type="ECO:0000259" key="10">
    <source>
        <dbReference type="Pfam" id="PF04535"/>
    </source>
</evidence>
<keyword evidence="7 8" id="KW-0472">Membrane</keyword>
<evidence type="ECO:0000256" key="1">
    <source>
        <dbReference type="ARBA" id="ARBA00004651"/>
    </source>
</evidence>
<dbReference type="Proteomes" id="UP000326396">
    <property type="component" value="Linkage Group LG10"/>
</dbReference>
<feature type="transmembrane region" description="Helical" evidence="8">
    <location>
        <begin position="23"/>
        <end position="44"/>
    </location>
</feature>
<comment type="subunit">
    <text evidence="3 8">Homodimer and heterodimers.</text>
</comment>
<protein>
    <recommendedName>
        <fullName evidence="8">CASP-like protein</fullName>
    </recommendedName>
</protein>
<evidence type="ECO:0000256" key="5">
    <source>
        <dbReference type="ARBA" id="ARBA00022692"/>
    </source>
</evidence>
<dbReference type="NCBIfam" id="TIGR01569">
    <property type="entry name" value="A_tha_TIGR01569"/>
    <property type="match status" value="1"/>
</dbReference>
<evidence type="ECO:0000256" key="9">
    <source>
        <dbReference type="SAM" id="MobiDB-lite"/>
    </source>
</evidence>
<evidence type="ECO:0000313" key="11">
    <source>
        <dbReference type="EMBL" id="KAD7116800.1"/>
    </source>
</evidence>
<gene>
    <name evidence="11" type="ORF">E3N88_04068</name>
</gene>
<feature type="region of interest" description="Disordered" evidence="9">
    <location>
        <begin position="220"/>
        <end position="244"/>
    </location>
</feature>
<dbReference type="OrthoDB" id="610574at2759"/>
<evidence type="ECO:0000256" key="6">
    <source>
        <dbReference type="ARBA" id="ARBA00022989"/>
    </source>
</evidence>
<dbReference type="Pfam" id="PF04535">
    <property type="entry name" value="CASP_dom"/>
    <property type="match status" value="1"/>
</dbReference>
<dbReference type="InterPro" id="IPR044173">
    <property type="entry name" value="CASPL"/>
</dbReference>
<evidence type="ECO:0000256" key="8">
    <source>
        <dbReference type="RuleBase" id="RU361233"/>
    </source>
</evidence>
<keyword evidence="4 8" id="KW-1003">Cell membrane</keyword>
<comment type="caution">
    <text evidence="8">Lacks conserved residue(s) required for the propagation of feature annotation.</text>
</comment>
<name>A0A5N6PW77_9ASTR</name>